<comment type="caution">
    <text evidence="2">The sequence shown here is derived from an EMBL/GenBank/DDBJ whole genome shotgun (WGS) entry which is preliminary data.</text>
</comment>
<reference evidence="3 4" key="2">
    <citation type="submission" date="2024-05" db="EMBL/GenBank/DDBJ databases">
        <authorList>
            <person name="Chen Y."/>
            <person name="Shah S."/>
            <person name="Dougan E. K."/>
            <person name="Thang M."/>
            <person name="Chan C."/>
        </authorList>
    </citation>
    <scope>NUCLEOTIDE SEQUENCE [LARGE SCALE GENOMIC DNA]</scope>
</reference>
<feature type="compositionally biased region" description="Basic and acidic residues" evidence="1">
    <location>
        <begin position="235"/>
        <end position="249"/>
    </location>
</feature>
<evidence type="ECO:0000256" key="1">
    <source>
        <dbReference type="SAM" id="MobiDB-lite"/>
    </source>
</evidence>
<keyword evidence="4" id="KW-1185">Reference proteome</keyword>
<protein>
    <submittedName>
        <fullName evidence="2">Uncharacterized protein</fullName>
    </submittedName>
</protein>
<organism evidence="2">
    <name type="scientific">Cladocopium goreaui</name>
    <dbReference type="NCBI Taxonomy" id="2562237"/>
    <lineage>
        <taxon>Eukaryota</taxon>
        <taxon>Sar</taxon>
        <taxon>Alveolata</taxon>
        <taxon>Dinophyceae</taxon>
        <taxon>Suessiales</taxon>
        <taxon>Symbiodiniaceae</taxon>
        <taxon>Cladocopium</taxon>
    </lineage>
</organism>
<feature type="region of interest" description="Disordered" evidence="1">
    <location>
        <begin position="235"/>
        <end position="277"/>
    </location>
</feature>
<evidence type="ECO:0000313" key="4">
    <source>
        <dbReference type="Proteomes" id="UP001152797"/>
    </source>
</evidence>
<dbReference type="OrthoDB" id="406440at2759"/>
<reference evidence="2" key="1">
    <citation type="submission" date="2022-10" db="EMBL/GenBank/DDBJ databases">
        <authorList>
            <person name="Chen Y."/>
            <person name="Dougan E. K."/>
            <person name="Chan C."/>
            <person name="Rhodes N."/>
            <person name="Thang M."/>
        </authorList>
    </citation>
    <scope>NUCLEOTIDE SEQUENCE</scope>
</reference>
<evidence type="ECO:0000313" key="3">
    <source>
        <dbReference type="EMBL" id="CAL4765153.1"/>
    </source>
</evidence>
<feature type="compositionally biased region" description="Basic and acidic residues" evidence="1">
    <location>
        <begin position="257"/>
        <end position="266"/>
    </location>
</feature>
<gene>
    <name evidence="2" type="ORF">C1SCF055_LOCUS5947</name>
</gene>
<name>A0A9P1FJ36_9DINO</name>
<dbReference type="EMBL" id="CAMXCT030000369">
    <property type="protein sequence ID" value="CAL4765153.1"/>
    <property type="molecule type" value="Genomic_DNA"/>
</dbReference>
<dbReference type="AlphaFoldDB" id="A0A9P1FJ36"/>
<proteinExistence type="predicted"/>
<accession>A0A9P1FJ36</accession>
<dbReference type="EMBL" id="CAMXCT020000369">
    <property type="protein sequence ID" value="CAL1131216.1"/>
    <property type="molecule type" value="Genomic_DNA"/>
</dbReference>
<sequence>MCTPKTKRRELAPPAYVLEEWKKGDKNAMAQLLEKVNFDKDEFFSQLLIIVKRKKTYQLVIDEGRYSESELEELGWSKNKIEGAKARCNALGPSHARRNSYDGELEYWVVLKESGKRTEESSYEEEHTKRQKVDHIPESDLGTDFAALEARASREVAEKDKSSHLPVLNKYAQVYTEEAAGECIKKLEGHIAQMDKQYDLCHEAWAKGELEKFQSESCSKAAACENKIRTAKKYYDKKDSAENPPDVKPREKKQKKEKKEKTEKTSKKSKKCQTWKSHSRDVRSASCAAAIRTARDFVADVGEAAAGKSGSLLDLAKRNPKNRERDCERLMSKRLGLTIPIRKGFLKTKSRSLRIPFLRFRDWLLFLIQNNCTHILAGLVKPNLEREGDIWEAFRRNFQKQSPEHPIFQKEREGEVCLRRCVAILLHGDEGRSKKRLPFLVLNLHSPLGRGAEPGMKSTVKKKYLKMLVNFKGHSYTNRFLVSAIAKAGYSGKNSYVFDLLLKTVTEELAHVANVGVQAPGGERWWAFCLGVVGDWPWLAKCGLERSFMNVPKHKAHGDSRPDCQCEGGAPSDFPFEQIQTKNPLWAASLLQESPFSEPSPFEAVPHVFGELATLFRFDLFHCWHLGVAKNFLGSMLALLSDMEAESTVDRRFESLTSKYLEWCKANHKQAHCQKITKEHVNWNQGYPTGSWHKGDLSTSLMLWVEARFRAEDWSGQDPLLVMGGQAAIAINSCLKLLYNSGAWLESDQAKLAAEYGLKFLRRYAQMAIDAHSRALKHFLLMPKAHALHHLWLELFWASAKGRVLSPLAFSVQMDEDYIGRGSRLSRHVHSARCEERVVSRHLQAVYSAFVDAGYLIRASGS</sequence>
<evidence type="ECO:0000313" key="2">
    <source>
        <dbReference type="EMBL" id="CAI3977841.1"/>
    </source>
</evidence>
<dbReference type="Proteomes" id="UP001152797">
    <property type="component" value="Unassembled WGS sequence"/>
</dbReference>
<dbReference type="EMBL" id="CAMXCT010000369">
    <property type="protein sequence ID" value="CAI3977841.1"/>
    <property type="molecule type" value="Genomic_DNA"/>
</dbReference>